<dbReference type="EMBL" id="SLWM01000026">
    <property type="protein sequence ID" value="TCO12316.1"/>
    <property type="molecule type" value="Genomic_DNA"/>
</dbReference>
<evidence type="ECO:0000313" key="2">
    <source>
        <dbReference type="Proteomes" id="UP000295818"/>
    </source>
</evidence>
<gene>
    <name evidence="1" type="ORF">EV644_12659</name>
</gene>
<evidence type="ECO:0000313" key="1">
    <source>
        <dbReference type="EMBL" id="TCO12316.1"/>
    </source>
</evidence>
<comment type="caution">
    <text evidence="1">The sequence shown here is derived from an EMBL/GenBank/DDBJ whole genome shotgun (WGS) entry which is preliminary data.</text>
</comment>
<organism evidence="1 2">
    <name type="scientific">Kribbella orskensis</name>
    <dbReference type="NCBI Taxonomy" id="2512216"/>
    <lineage>
        <taxon>Bacteria</taxon>
        <taxon>Bacillati</taxon>
        <taxon>Actinomycetota</taxon>
        <taxon>Actinomycetes</taxon>
        <taxon>Propionibacteriales</taxon>
        <taxon>Kribbellaceae</taxon>
        <taxon>Kribbella</taxon>
    </lineage>
</organism>
<reference evidence="1 2" key="1">
    <citation type="journal article" date="2015" name="Stand. Genomic Sci.">
        <title>Genomic Encyclopedia of Bacterial and Archaeal Type Strains, Phase III: the genomes of soil and plant-associated and newly described type strains.</title>
        <authorList>
            <person name="Whitman W.B."/>
            <person name="Woyke T."/>
            <person name="Klenk H.P."/>
            <person name="Zhou Y."/>
            <person name="Lilburn T.G."/>
            <person name="Beck B.J."/>
            <person name="De Vos P."/>
            <person name="Vandamme P."/>
            <person name="Eisen J.A."/>
            <person name="Garrity G."/>
            <person name="Hugenholtz P."/>
            <person name="Kyrpides N.C."/>
        </authorList>
    </citation>
    <scope>NUCLEOTIDE SEQUENCE [LARGE SCALE GENOMIC DNA]</scope>
    <source>
        <strain evidence="1 2">VKM Ac-2538</strain>
    </source>
</reference>
<accession>A0ABY2B9M0</accession>
<sequence>MKAEPQVHAICMMRSPLIASAIGASSKHLTREVDMPTDYNERARRLRNAVEPVAAGGNASR</sequence>
<keyword evidence="2" id="KW-1185">Reference proteome</keyword>
<proteinExistence type="predicted"/>
<dbReference type="Proteomes" id="UP000295818">
    <property type="component" value="Unassembled WGS sequence"/>
</dbReference>
<protein>
    <submittedName>
        <fullName evidence="1">Uncharacterized protein</fullName>
    </submittedName>
</protein>
<name>A0ABY2B9M0_9ACTN</name>